<dbReference type="PANTHER" id="PTHR45663:SF11">
    <property type="entry name" value="GEO12009P1"/>
    <property type="match status" value="1"/>
</dbReference>
<organism evidence="6 9">
    <name type="scientific">Methanohalophilus halophilus</name>
    <dbReference type="NCBI Taxonomy" id="2177"/>
    <lineage>
        <taxon>Archaea</taxon>
        <taxon>Methanobacteriati</taxon>
        <taxon>Methanobacteriota</taxon>
        <taxon>Stenosarchaea group</taxon>
        <taxon>Methanomicrobia</taxon>
        <taxon>Methanosarcinales</taxon>
        <taxon>Methanosarcinaceae</taxon>
        <taxon>Methanohalophilus</taxon>
    </lineage>
</organism>
<proteinExistence type="predicted"/>
<dbReference type="InterPro" id="IPR017937">
    <property type="entry name" value="Thioredoxin_CS"/>
</dbReference>
<keyword evidence="4" id="KW-0676">Redox-active center</keyword>
<accession>A0A1L3Q1I0</accession>
<dbReference type="GO" id="GO:0015035">
    <property type="term" value="F:protein-disulfide reductase activity"/>
    <property type="evidence" value="ECO:0007669"/>
    <property type="project" value="InterPro"/>
</dbReference>
<dbReference type="EMBL" id="FNMU01000008">
    <property type="protein sequence ID" value="SDX01703.1"/>
    <property type="molecule type" value="Genomic_DNA"/>
</dbReference>
<evidence type="ECO:0000313" key="9">
    <source>
        <dbReference type="Proteomes" id="UP000186879"/>
    </source>
</evidence>
<dbReference type="SUPFAM" id="SSF52833">
    <property type="entry name" value="Thioredoxin-like"/>
    <property type="match status" value="1"/>
</dbReference>
<dbReference type="PROSITE" id="PS00194">
    <property type="entry name" value="THIOREDOXIN_1"/>
    <property type="match status" value="1"/>
</dbReference>
<sequence length="130" mass="14787">MDELEEIRKRRMEEIRTDLEKANWPAEAMIVSDADFEGFVSRYPLVVVDCWAEWCGPCKRVGPIIDSLARQMQGDVVFGKLDTDQNQVTARKFQISAIPTLLVFKNGQLADRMVGALPQANIQEKIKSFL</sequence>
<evidence type="ECO:0000256" key="3">
    <source>
        <dbReference type="ARBA" id="ARBA00023157"/>
    </source>
</evidence>
<name>A0A1L3Q1I0_9EURY</name>
<dbReference type="EMBL" id="RJJG01000005">
    <property type="protein sequence ID" value="RNI08307.1"/>
    <property type="molecule type" value="Genomic_DNA"/>
</dbReference>
<dbReference type="PROSITE" id="PS51352">
    <property type="entry name" value="THIOREDOXIN_2"/>
    <property type="match status" value="1"/>
</dbReference>
<keyword evidence="3" id="KW-1015">Disulfide bond</keyword>
<evidence type="ECO:0000313" key="6">
    <source>
        <dbReference type="EMBL" id="APH38693.1"/>
    </source>
</evidence>
<evidence type="ECO:0000313" key="10">
    <source>
        <dbReference type="Proteomes" id="UP000198669"/>
    </source>
</evidence>
<protein>
    <submittedName>
        <fullName evidence="6">Thioredoxin</fullName>
    </submittedName>
</protein>
<dbReference type="InterPro" id="IPR005746">
    <property type="entry name" value="Thioredoxin"/>
</dbReference>
<keyword evidence="1" id="KW-0813">Transport</keyword>
<evidence type="ECO:0000259" key="5">
    <source>
        <dbReference type="PROSITE" id="PS51352"/>
    </source>
</evidence>
<dbReference type="OrthoDB" id="35385at2157"/>
<reference evidence="6 9" key="1">
    <citation type="submission" date="2016-10" db="EMBL/GenBank/DDBJ databases">
        <title>Methanohalophilus halophilus.</title>
        <authorList>
            <person name="L'haridon S."/>
        </authorList>
    </citation>
    <scope>NUCLEOTIDE SEQUENCE [LARGE SCALE GENOMIC DNA]</scope>
    <source>
        <strain evidence="6 9">Z-7982</strain>
    </source>
</reference>
<dbReference type="InterPro" id="IPR013766">
    <property type="entry name" value="Thioredoxin_domain"/>
</dbReference>
<dbReference type="Proteomes" id="UP000267921">
    <property type="component" value="Unassembled WGS sequence"/>
</dbReference>
<evidence type="ECO:0000256" key="4">
    <source>
        <dbReference type="ARBA" id="ARBA00023284"/>
    </source>
</evidence>
<evidence type="ECO:0000256" key="1">
    <source>
        <dbReference type="ARBA" id="ARBA00022448"/>
    </source>
</evidence>
<dbReference type="Proteomes" id="UP000186879">
    <property type="component" value="Chromosome"/>
</dbReference>
<gene>
    <name evidence="7" type="primary">trxA</name>
    <name evidence="6" type="ORF">BHR79_03780</name>
    <name evidence="7" type="ORF">EFE40_07080</name>
    <name evidence="8" type="ORF">SAMN04515625_2073</name>
</gene>
<dbReference type="Gene3D" id="3.40.30.10">
    <property type="entry name" value="Glutaredoxin"/>
    <property type="match status" value="1"/>
</dbReference>
<keyword evidence="9" id="KW-1185">Reference proteome</keyword>
<dbReference type="PANTHER" id="PTHR45663">
    <property type="entry name" value="GEO12009P1"/>
    <property type="match status" value="1"/>
</dbReference>
<dbReference type="Pfam" id="PF00085">
    <property type="entry name" value="Thioredoxin"/>
    <property type="match status" value="1"/>
</dbReference>
<dbReference type="GO" id="GO:0005737">
    <property type="term" value="C:cytoplasm"/>
    <property type="evidence" value="ECO:0007669"/>
    <property type="project" value="TreeGrafter"/>
</dbReference>
<dbReference type="KEGG" id="mhaz:BHR79_03780"/>
<keyword evidence="2" id="KW-0249">Electron transport</keyword>
<dbReference type="AlphaFoldDB" id="A0A1L3Q1I0"/>
<dbReference type="FunFam" id="3.40.30.10:FF:000001">
    <property type="entry name" value="Thioredoxin"/>
    <property type="match status" value="1"/>
</dbReference>
<evidence type="ECO:0000313" key="7">
    <source>
        <dbReference type="EMBL" id="RNI08307.1"/>
    </source>
</evidence>
<reference evidence="8 10" key="2">
    <citation type="submission" date="2016-10" db="EMBL/GenBank/DDBJ databases">
        <authorList>
            <person name="de Groot N.N."/>
        </authorList>
    </citation>
    <scope>NUCLEOTIDE SEQUENCE [LARGE SCALE GENOMIC DNA]</scope>
    <source>
        <strain evidence="8 10">Z-7982</strain>
    </source>
</reference>
<dbReference type="InterPro" id="IPR036249">
    <property type="entry name" value="Thioredoxin-like_sf"/>
</dbReference>
<dbReference type="PRINTS" id="PR00421">
    <property type="entry name" value="THIOREDOXIN"/>
</dbReference>
<dbReference type="NCBIfam" id="TIGR01068">
    <property type="entry name" value="thioredoxin"/>
    <property type="match status" value="1"/>
</dbReference>
<feature type="domain" description="Thioredoxin" evidence="5">
    <location>
        <begin position="20"/>
        <end position="130"/>
    </location>
</feature>
<dbReference type="CDD" id="cd02947">
    <property type="entry name" value="TRX_family"/>
    <property type="match status" value="1"/>
</dbReference>
<dbReference type="Proteomes" id="UP000198669">
    <property type="component" value="Unassembled WGS sequence"/>
</dbReference>
<evidence type="ECO:0000313" key="8">
    <source>
        <dbReference type="EMBL" id="SDX01703.1"/>
    </source>
</evidence>
<dbReference type="GeneID" id="30582854"/>
<evidence type="ECO:0000256" key="2">
    <source>
        <dbReference type="ARBA" id="ARBA00022982"/>
    </source>
</evidence>
<dbReference type="RefSeq" id="WP_072561146.1">
    <property type="nucleotide sequence ID" value="NZ_CP017921.1"/>
</dbReference>
<dbReference type="STRING" id="2177.BHR79_03780"/>
<reference evidence="7 11" key="3">
    <citation type="submission" date="2018-10" db="EMBL/GenBank/DDBJ databases">
        <title>Cultivation of a novel Methanohalophilus strain from Kebrit Deep of the Red Sea and a genomic comparison of members of the genus Methanohalophilus.</title>
        <authorList>
            <person name="Guan Y."/>
            <person name="Ngugi D.K."/>
            <person name="Stingl U."/>
        </authorList>
    </citation>
    <scope>NUCLEOTIDE SEQUENCE [LARGE SCALE GENOMIC DNA]</scope>
    <source>
        <strain evidence="7 11">DSM 3094</strain>
    </source>
</reference>
<dbReference type="EMBL" id="CP017921">
    <property type="protein sequence ID" value="APH38693.1"/>
    <property type="molecule type" value="Genomic_DNA"/>
</dbReference>
<evidence type="ECO:0000313" key="11">
    <source>
        <dbReference type="Proteomes" id="UP000267921"/>
    </source>
</evidence>